<organism evidence="7 8">
    <name type="scientific">Sinomonas flava</name>
    <dbReference type="NCBI Taxonomy" id="496857"/>
    <lineage>
        <taxon>Bacteria</taxon>
        <taxon>Bacillati</taxon>
        <taxon>Actinomycetota</taxon>
        <taxon>Actinomycetes</taxon>
        <taxon>Micrococcales</taxon>
        <taxon>Micrococcaceae</taxon>
        <taxon>Sinomonas</taxon>
    </lineage>
</organism>
<dbReference type="Proteomes" id="UP001500432">
    <property type="component" value="Unassembled WGS sequence"/>
</dbReference>
<dbReference type="EMBL" id="BAAAQW010000011">
    <property type="protein sequence ID" value="GAA2202595.1"/>
    <property type="molecule type" value="Genomic_DNA"/>
</dbReference>
<feature type="region of interest" description="Disordered" evidence="5">
    <location>
        <begin position="295"/>
        <end position="317"/>
    </location>
</feature>
<dbReference type="PROSITE" id="PS50931">
    <property type="entry name" value="HTH_LYSR"/>
    <property type="match status" value="1"/>
</dbReference>
<dbReference type="Pfam" id="PF00126">
    <property type="entry name" value="HTH_1"/>
    <property type="match status" value="1"/>
</dbReference>
<dbReference type="PRINTS" id="PR00039">
    <property type="entry name" value="HTHLYSR"/>
</dbReference>
<evidence type="ECO:0000256" key="5">
    <source>
        <dbReference type="SAM" id="MobiDB-lite"/>
    </source>
</evidence>
<dbReference type="RefSeq" id="WP_344300751.1">
    <property type="nucleotide sequence ID" value="NZ_BAAAQW010000011.1"/>
</dbReference>
<keyword evidence="3" id="KW-0238">DNA-binding</keyword>
<evidence type="ECO:0000259" key="6">
    <source>
        <dbReference type="PROSITE" id="PS50931"/>
    </source>
</evidence>
<reference evidence="8" key="1">
    <citation type="journal article" date="2019" name="Int. J. Syst. Evol. Microbiol.">
        <title>The Global Catalogue of Microorganisms (GCM) 10K type strain sequencing project: providing services to taxonomists for standard genome sequencing and annotation.</title>
        <authorList>
            <consortium name="The Broad Institute Genomics Platform"/>
            <consortium name="The Broad Institute Genome Sequencing Center for Infectious Disease"/>
            <person name="Wu L."/>
            <person name="Ma J."/>
        </authorList>
    </citation>
    <scope>NUCLEOTIDE SEQUENCE [LARGE SCALE GENOMIC DNA]</scope>
    <source>
        <strain evidence="8">JCM 16034</strain>
    </source>
</reference>
<protein>
    <submittedName>
        <fullName evidence="7">LysR family transcriptional regulator</fullName>
    </submittedName>
</protein>
<accession>A0ABP5NWQ9</accession>
<keyword evidence="2" id="KW-0805">Transcription regulation</keyword>
<evidence type="ECO:0000313" key="7">
    <source>
        <dbReference type="EMBL" id="GAA2202595.1"/>
    </source>
</evidence>
<dbReference type="PANTHER" id="PTHR30346:SF29">
    <property type="entry name" value="LYSR SUBSTRATE-BINDING"/>
    <property type="match status" value="1"/>
</dbReference>
<evidence type="ECO:0000313" key="8">
    <source>
        <dbReference type="Proteomes" id="UP001500432"/>
    </source>
</evidence>
<dbReference type="InterPro" id="IPR036390">
    <property type="entry name" value="WH_DNA-bd_sf"/>
</dbReference>
<dbReference type="SUPFAM" id="SSF53850">
    <property type="entry name" value="Periplasmic binding protein-like II"/>
    <property type="match status" value="1"/>
</dbReference>
<keyword evidence="4" id="KW-0804">Transcription</keyword>
<dbReference type="CDD" id="cd08423">
    <property type="entry name" value="PBP2_LTTR_like_6"/>
    <property type="match status" value="1"/>
</dbReference>
<dbReference type="PANTHER" id="PTHR30346">
    <property type="entry name" value="TRANSCRIPTIONAL DUAL REGULATOR HCAR-RELATED"/>
    <property type="match status" value="1"/>
</dbReference>
<keyword evidence="8" id="KW-1185">Reference proteome</keyword>
<dbReference type="Gene3D" id="1.10.10.10">
    <property type="entry name" value="Winged helix-like DNA-binding domain superfamily/Winged helix DNA-binding domain"/>
    <property type="match status" value="1"/>
</dbReference>
<evidence type="ECO:0000256" key="3">
    <source>
        <dbReference type="ARBA" id="ARBA00023125"/>
    </source>
</evidence>
<sequence length="317" mass="34874">MADLDLRRLHLLREVARLGSLTSAAAALSFTTSAVSQQIAKLEQEMGVALLERRPRGVALTEAGTALLRYADDIDRTIDAARAEMDEFAGLRRGQLRMGTFPTVGASLMPDVVLAFRARHPDVAVTVVSARRGGLIERLKRRDIELTLLWDYPWERIEDDELTVTPLMSDPTVLLVPREHPLADAGPVRVADLRDQEWVVRDEHPVADVLSRVCRDAGFEPRVAFAANDYQETQGMVAAGIGIALAPQLALSALRPDIVSVPIERSPNRRILLAHLASRRLSPAGQQAAVVFRSTARRAQARRRQDPPRPVQHPGAG</sequence>
<evidence type="ECO:0000256" key="2">
    <source>
        <dbReference type="ARBA" id="ARBA00023015"/>
    </source>
</evidence>
<dbReference type="SUPFAM" id="SSF46785">
    <property type="entry name" value="Winged helix' DNA-binding domain"/>
    <property type="match status" value="1"/>
</dbReference>
<dbReference type="InterPro" id="IPR000847">
    <property type="entry name" value="LysR_HTH_N"/>
</dbReference>
<name>A0ABP5NWQ9_9MICC</name>
<evidence type="ECO:0000256" key="1">
    <source>
        <dbReference type="ARBA" id="ARBA00009437"/>
    </source>
</evidence>
<evidence type="ECO:0000256" key="4">
    <source>
        <dbReference type="ARBA" id="ARBA00023163"/>
    </source>
</evidence>
<comment type="similarity">
    <text evidence="1">Belongs to the LysR transcriptional regulatory family.</text>
</comment>
<dbReference type="InterPro" id="IPR005119">
    <property type="entry name" value="LysR_subst-bd"/>
</dbReference>
<comment type="caution">
    <text evidence="7">The sequence shown here is derived from an EMBL/GenBank/DDBJ whole genome shotgun (WGS) entry which is preliminary data.</text>
</comment>
<proteinExistence type="inferred from homology"/>
<dbReference type="Pfam" id="PF03466">
    <property type="entry name" value="LysR_substrate"/>
    <property type="match status" value="1"/>
</dbReference>
<feature type="domain" description="HTH lysR-type" evidence="6">
    <location>
        <begin position="4"/>
        <end position="61"/>
    </location>
</feature>
<gene>
    <name evidence="7" type="ORF">GCM10009849_31640</name>
</gene>
<dbReference type="InterPro" id="IPR036388">
    <property type="entry name" value="WH-like_DNA-bd_sf"/>
</dbReference>
<dbReference type="Gene3D" id="3.40.190.10">
    <property type="entry name" value="Periplasmic binding protein-like II"/>
    <property type="match status" value="2"/>
</dbReference>